<keyword evidence="1" id="KW-1133">Transmembrane helix</keyword>
<dbReference type="Pfam" id="PF22570">
    <property type="entry name" value="LiaF-TM"/>
    <property type="match status" value="1"/>
</dbReference>
<protein>
    <recommendedName>
        <fullName evidence="2">LiaF transmembrane domain-containing protein</fullName>
    </recommendedName>
</protein>
<dbReference type="GeneID" id="73795088"/>
<sequence>MSKHAKNIIWGLLLIAVGAGYLGELFELWKFTLFFPGWWSLFLILPACISLLKYGIQFMMLMVLSLGVYFLADANHWIDFRLSVPLVAAVGCICAGLHLLFARRTKWYEYGCKD</sequence>
<feature type="transmembrane region" description="Helical" evidence="1">
    <location>
        <begin position="32"/>
        <end position="52"/>
    </location>
</feature>
<keyword evidence="1" id="KW-0812">Transmembrane</keyword>
<reference evidence="3 4" key="1">
    <citation type="submission" date="2019-03" db="EMBL/GenBank/DDBJ databases">
        <title>Genomic Encyclopedia of Type Strains, Phase IV (KMG-IV): sequencing the most valuable type-strain genomes for metagenomic binning, comparative biology and taxonomic classification.</title>
        <authorList>
            <person name="Goeker M."/>
        </authorList>
    </citation>
    <scope>NUCLEOTIDE SEQUENCE [LARGE SCALE GENOMIC DNA]</scope>
    <source>
        <strain evidence="3 4">DSM 29481</strain>
    </source>
</reference>
<dbReference type="Proteomes" id="UP000295773">
    <property type="component" value="Unassembled WGS sequence"/>
</dbReference>
<evidence type="ECO:0000259" key="2">
    <source>
        <dbReference type="Pfam" id="PF22570"/>
    </source>
</evidence>
<dbReference type="AlphaFoldDB" id="A0A4R3SW32"/>
<comment type="caution">
    <text evidence="3">The sequence shown here is derived from an EMBL/GenBank/DDBJ whole genome shotgun (WGS) entry which is preliminary data.</text>
</comment>
<evidence type="ECO:0000313" key="4">
    <source>
        <dbReference type="Proteomes" id="UP000295773"/>
    </source>
</evidence>
<feature type="transmembrane region" description="Helical" evidence="1">
    <location>
        <begin position="59"/>
        <end position="78"/>
    </location>
</feature>
<keyword evidence="1" id="KW-0472">Membrane</keyword>
<organism evidence="3 4">
    <name type="scientific">Longicatena caecimuris</name>
    <dbReference type="NCBI Taxonomy" id="1796635"/>
    <lineage>
        <taxon>Bacteria</taxon>
        <taxon>Bacillati</taxon>
        <taxon>Bacillota</taxon>
        <taxon>Erysipelotrichia</taxon>
        <taxon>Erysipelotrichales</taxon>
        <taxon>Erysipelotrichaceae</taxon>
        <taxon>Longicatena</taxon>
    </lineage>
</organism>
<dbReference type="RefSeq" id="WP_008689315.1">
    <property type="nucleotide sequence ID" value="NZ_AP024510.1"/>
</dbReference>
<evidence type="ECO:0000313" key="3">
    <source>
        <dbReference type="EMBL" id="TCU52852.1"/>
    </source>
</evidence>
<dbReference type="EMBL" id="SMBP01000031">
    <property type="protein sequence ID" value="TCU52852.1"/>
    <property type="molecule type" value="Genomic_DNA"/>
</dbReference>
<feature type="transmembrane region" description="Helical" evidence="1">
    <location>
        <begin position="7"/>
        <end position="26"/>
    </location>
</feature>
<keyword evidence="4" id="KW-1185">Reference proteome</keyword>
<evidence type="ECO:0000256" key="1">
    <source>
        <dbReference type="SAM" id="Phobius"/>
    </source>
</evidence>
<dbReference type="InterPro" id="IPR054331">
    <property type="entry name" value="LiaF_TM"/>
</dbReference>
<name>A0A4R3SW32_9FIRM</name>
<proteinExistence type="predicted"/>
<feature type="transmembrane region" description="Helical" evidence="1">
    <location>
        <begin position="84"/>
        <end position="101"/>
    </location>
</feature>
<accession>A0A4R3SW32</accession>
<feature type="domain" description="LiaF transmembrane" evidence="2">
    <location>
        <begin position="9"/>
        <end position="106"/>
    </location>
</feature>
<gene>
    <name evidence="3" type="ORF">EDD61_13118</name>
</gene>